<sequence>MEKKSNASSPVILLLSVFFIFTESIRIFTGEKEPYYTEDMQLIWLTGAWFLVIAALLLACFILCIRGKRLWWHRLLRIPLTMYFLYCGAVAVLLLAGGYGLLFLLPALIGGIVVAVAVINEKSV</sequence>
<dbReference type="RefSeq" id="WP_009252235.1">
    <property type="nucleotide sequence ID" value="NZ_BAABXS010000001.1"/>
</dbReference>
<dbReference type="EMBL" id="MCGH01000003">
    <property type="protein sequence ID" value="ODM03932.1"/>
    <property type="molecule type" value="Genomic_DNA"/>
</dbReference>
<evidence type="ECO:0000313" key="2">
    <source>
        <dbReference type="EMBL" id="ODM03932.1"/>
    </source>
</evidence>
<comment type="caution">
    <text evidence="2">The sequence shown here is derived from an EMBL/GenBank/DDBJ whole genome shotgun (WGS) entry which is preliminary data.</text>
</comment>
<dbReference type="AlphaFoldDB" id="A0A1E3A584"/>
<keyword evidence="1" id="KW-0472">Membrane</keyword>
<proteinExistence type="predicted"/>
<feature type="transmembrane region" description="Helical" evidence="1">
    <location>
        <begin position="75"/>
        <end position="95"/>
    </location>
</feature>
<feature type="transmembrane region" description="Helical" evidence="1">
    <location>
        <begin position="42"/>
        <end position="63"/>
    </location>
</feature>
<protein>
    <submittedName>
        <fullName evidence="2">Uncharacterized protein</fullName>
    </submittedName>
</protein>
<organism evidence="2 3">
    <name type="scientific">Eisenbergiella tayi</name>
    <dbReference type="NCBI Taxonomy" id="1432052"/>
    <lineage>
        <taxon>Bacteria</taxon>
        <taxon>Bacillati</taxon>
        <taxon>Bacillota</taxon>
        <taxon>Clostridia</taxon>
        <taxon>Lachnospirales</taxon>
        <taxon>Lachnospiraceae</taxon>
        <taxon>Eisenbergiella</taxon>
    </lineage>
</organism>
<gene>
    <name evidence="2" type="ORF">BEI61_04735</name>
</gene>
<name>A0A1E3A584_9FIRM</name>
<evidence type="ECO:0000256" key="1">
    <source>
        <dbReference type="SAM" id="Phobius"/>
    </source>
</evidence>
<feature type="transmembrane region" description="Helical" evidence="1">
    <location>
        <begin position="101"/>
        <end position="119"/>
    </location>
</feature>
<keyword evidence="1" id="KW-1133">Transmembrane helix</keyword>
<dbReference type="GeneID" id="29724529"/>
<reference evidence="2 3" key="1">
    <citation type="submission" date="2016-07" db="EMBL/GenBank/DDBJ databases">
        <title>Characterization of isolates of Eisenbergiella tayi derived from blood cultures, using whole genome sequencing.</title>
        <authorList>
            <person name="Burdz T."/>
            <person name="Wiebe D."/>
            <person name="Huynh C."/>
            <person name="Bernard K."/>
        </authorList>
    </citation>
    <scope>NUCLEOTIDE SEQUENCE [LARGE SCALE GENOMIC DNA]</scope>
    <source>
        <strain evidence="2 3">NML 110608</strain>
    </source>
</reference>
<dbReference type="Proteomes" id="UP000094067">
    <property type="component" value="Unassembled WGS sequence"/>
</dbReference>
<keyword evidence="1" id="KW-0812">Transmembrane</keyword>
<evidence type="ECO:0000313" key="3">
    <source>
        <dbReference type="Proteomes" id="UP000094067"/>
    </source>
</evidence>
<accession>A0A1E3A584</accession>